<sequence length="417" mass="47699">MNLGITSVPPDILDHLPVCVVIVNRDTVVYANPAAQKLFEAANPEEILGHSINEFIHPLDQQRVLARVRRAEEGPYTNPPTEYRIYTCKRNLVVIGMTSTTYIFQGEISLLAAFMDMTERTAMEARLRETDEQFQRMMNTMQDVFYRTDAEGITRYVCPAVKQVLGFSAEEIMGRPAADFYPDPSDRQVLKEAILREGFVRDFPGQMRRKDGKIIDISISSTVILDEEGKYAGVEGIWRDITERRNLERELERRATTDELTGIANRRTILEQLDYAHKRYLRYRHPLVLFILDLDFFKRINDQHGHIAGDRLLVQLVECVQHQLREIDQCGRLGGEEFIVILDETSVEQAQEIGTRILQTVRNRAFDIGIDAPIHITASIGATCALLSDRTISHLMERADNALYAAKDSGRDRICWN</sequence>
<dbReference type="InterPro" id="IPR035965">
    <property type="entry name" value="PAS-like_dom_sf"/>
</dbReference>
<dbReference type="InterPro" id="IPR001610">
    <property type="entry name" value="PAC"/>
</dbReference>
<dbReference type="Gene3D" id="3.30.450.20">
    <property type="entry name" value="PAS domain"/>
    <property type="match status" value="2"/>
</dbReference>
<dbReference type="SUPFAM" id="SSF55785">
    <property type="entry name" value="PYP-like sensor domain (PAS domain)"/>
    <property type="match status" value="2"/>
</dbReference>
<comment type="cofactor">
    <cofactor evidence="1">
        <name>Mg(2+)</name>
        <dbReference type="ChEBI" id="CHEBI:18420"/>
    </cofactor>
</comment>
<dbReference type="SMART" id="SM00267">
    <property type="entry name" value="GGDEF"/>
    <property type="match status" value="1"/>
</dbReference>
<dbReference type="InterPro" id="IPR029787">
    <property type="entry name" value="Nucleotide_cyclase"/>
</dbReference>
<proteinExistence type="predicted"/>
<dbReference type="SMART" id="SM00091">
    <property type="entry name" value="PAS"/>
    <property type="match status" value="2"/>
</dbReference>
<dbReference type="InterPro" id="IPR000700">
    <property type="entry name" value="PAS-assoc_C"/>
</dbReference>
<organism evidence="5 6">
    <name type="scientific">Halothiobacillus diazotrophicus</name>
    <dbReference type="NCBI Taxonomy" id="1860122"/>
    <lineage>
        <taxon>Bacteria</taxon>
        <taxon>Pseudomonadati</taxon>
        <taxon>Pseudomonadota</taxon>
        <taxon>Gammaproteobacteria</taxon>
        <taxon>Chromatiales</taxon>
        <taxon>Halothiobacillaceae</taxon>
        <taxon>Halothiobacillus</taxon>
    </lineage>
</organism>
<dbReference type="EMBL" id="CP016027">
    <property type="protein sequence ID" value="ANJ66986.1"/>
    <property type="molecule type" value="Genomic_DNA"/>
</dbReference>
<dbReference type="OrthoDB" id="9812260at2"/>
<evidence type="ECO:0000313" key="6">
    <source>
        <dbReference type="Proteomes" id="UP000078596"/>
    </source>
</evidence>
<dbReference type="PROSITE" id="PS50887">
    <property type="entry name" value="GGDEF"/>
    <property type="match status" value="1"/>
</dbReference>
<feature type="domain" description="GGDEF" evidence="4">
    <location>
        <begin position="285"/>
        <end position="417"/>
    </location>
</feature>
<dbReference type="PROSITE" id="PS50113">
    <property type="entry name" value="PAC"/>
    <property type="match status" value="1"/>
</dbReference>
<dbReference type="InterPro" id="IPR000014">
    <property type="entry name" value="PAS"/>
</dbReference>
<protein>
    <submittedName>
        <fullName evidence="5">Diguanylate cyclase</fullName>
    </submittedName>
</protein>
<dbReference type="PANTHER" id="PTHR46663:SF4">
    <property type="entry name" value="DIGUANYLATE CYCLASE DGCT-RELATED"/>
    <property type="match status" value="1"/>
</dbReference>
<dbReference type="CDD" id="cd01949">
    <property type="entry name" value="GGDEF"/>
    <property type="match status" value="1"/>
</dbReference>
<dbReference type="SMART" id="SM00086">
    <property type="entry name" value="PAC"/>
    <property type="match status" value="2"/>
</dbReference>
<reference evidence="5 6" key="1">
    <citation type="submission" date="2016-06" db="EMBL/GenBank/DDBJ databases">
        <title>Insight into the functional genes involving in sulfur oxidation in Pearl River water.</title>
        <authorList>
            <person name="Luo J."/>
            <person name="Tan X."/>
            <person name="Lin W."/>
        </authorList>
    </citation>
    <scope>NUCLEOTIDE SEQUENCE [LARGE SCALE GENOMIC DNA]</scope>
    <source>
        <strain evidence="5 6">LS2</strain>
    </source>
</reference>
<evidence type="ECO:0000313" key="5">
    <source>
        <dbReference type="EMBL" id="ANJ66986.1"/>
    </source>
</evidence>
<dbReference type="FunFam" id="3.30.70.270:FF:000001">
    <property type="entry name" value="Diguanylate cyclase domain protein"/>
    <property type="match status" value="1"/>
</dbReference>
<evidence type="ECO:0000259" key="2">
    <source>
        <dbReference type="PROSITE" id="PS50112"/>
    </source>
</evidence>
<keyword evidence="6" id="KW-1185">Reference proteome</keyword>
<name>A0A191ZGH5_9GAMM</name>
<evidence type="ECO:0000259" key="3">
    <source>
        <dbReference type="PROSITE" id="PS50113"/>
    </source>
</evidence>
<dbReference type="InterPro" id="IPR043128">
    <property type="entry name" value="Rev_trsase/Diguanyl_cyclase"/>
</dbReference>
<dbReference type="PROSITE" id="PS50112">
    <property type="entry name" value="PAS"/>
    <property type="match status" value="1"/>
</dbReference>
<feature type="domain" description="PAS" evidence="2">
    <location>
        <begin position="130"/>
        <end position="202"/>
    </location>
</feature>
<evidence type="ECO:0000256" key="1">
    <source>
        <dbReference type="ARBA" id="ARBA00001946"/>
    </source>
</evidence>
<dbReference type="Proteomes" id="UP000078596">
    <property type="component" value="Chromosome"/>
</dbReference>
<dbReference type="PANTHER" id="PTHR46663">
    <property type="entry name" value="DIGUANYLATE CYCLASE DGCT-RELATED"/>
    <property type="match status" value="1"/>
</dbReference>
<dbReference type="AlphaFoldDB" id="A0A191ZGH5"/>
<dbReference type="CDD" id="cd00130">
    <property type="entry name" value="PAS"/>
    <property type="match status" value="2"/>
</dbReference>
<dbReference type="NCBIfam" id="TIGR00254">
    <property type="entry name" value="GGDEF"/>
    <property type="match status" value="1"/>
</dbReference>
<dbReference type="GO" id="GO:0003824">
    <property type="term" value="F:catalytic activity"/>
    <property type="evidence" value="ECO:0007669"/>
    <property type="project" value="UniProtKB-ARBA"/>
</dbReference>
<feature type="domain" description="PAC" evidence="3">
    <location>
        <begin position="201"/>
        <end position="253"/>
    </location>
</feature>
<dbReference type="SUPFAM" id="SSF55073">
    <property type="entry name" value="Nucleotide cyclase"/>
    <property type="match status" value="1"/>
</dbReference>
<dbReference type="STRING" id="1860122.A9404_05960"/>
<dbReference type="Pfam" id="PF00990">
    <property type="entry name" value="GGDEF"/>
    <property type="match status" value="1"/>
</dbReference>
<dbReference type="KEGG" id="haz:A9404_05960"/>
<accession>A0A191ZGH5</accession>
<dbReference type="RefSeq" id="WP_066099348.1">
    <property type="nucleotide sequence ID" value="NZ_CP016027.1"/>
</dbReference>
<dbReference type="Gene3D" id="3.30.70.270">
    <property type="match status" value="1"/>
</dbReference>
<evidence type="ECO:0000259" key="4">
    <source>
        <dbReference type="PROSITE" id="PS50887"/>
    </source>
</evidence>
<gene>
    <name evidence="5" type="ORF">A9404_05960</name>
</gene>
<dbReference type="InterPro" id="IPR052163">
    <property type="entry name" value="DGC-Regulatory_Protein"/>
</dbReference>
<dbReference type="NCBIfam" id="TIGR00229">
    <property type="entry name" value="sensory_box"/>
    <property type="match status" value="2"/>
</dbReference>
<dbReference type="Pfam" id="PF13426">
    <property type="entry name" value="PAS_9"/>
    <property type="match status" value="2"/>
</dbReference>
<dbReference type="InterPro" id="IPR000160">
    <property type="entry name" value="GGDEF_dom"/>
</dbReference>